<evidence type="ECO:0000313" key="1">
    <source>
        <dbReference type="EMBL" id="KAA9129870.1"/>
    </source>
</evidence>
<organism evidence="1 2">
    <name type="scientific">Marinihelvus fidelis</name>
    <dbReference type="NCBI Taxonomy" id="2613842"/>
    <lineage>
        <taxon>Bacteria</taxon>
        <taxon>Pseudomonadati</taxon>
        <taxon>Pseudomonadota</taxon>
        <taxon>Gammaproteobacteria</taxon>
        <taxon>Chromatiales</taxon>
        <taxon>Wenzhouxiangellaceae</taxon>
        <taxon>Marinihelvus</taxon>
    </lineage>
</organism>
<proteinExistence type="predicted"/>
<dbReference type="AlphaFoldDB" id="A0A5N0T469"/>
<dbReference type="EMBL" id="VYXP01000010">
    <property type="protein sequence ID" value="KAA9129870.1"/>
    <property type="molecule type" value="Genomic_DNA"/>
</dbReference>
<dbReference type="Proteomes" id="UP000325372">
    <property type="component" value="Unassembled WGS sequence"/>
</dbReference>
<evidence type="ECO:0000313" key="2">
    <source>
        <dbReference type="Proteomes" id="UP000325372"/>
    </source>
</evidence>
<sequence length="79" mass="9002">MSFWTAIVAIVAICTIGEAIRSRRDSKHDAAADEKLDEISSKLDRLDGDLRARVEVLERIVTDRKDDLKSRFDDLRRAS</sequence>
<reference evidence="1 2" key="1">
    <citation type="submission" date="2019-09" db="EMBL/GenBank/DDBJ databases">
        <title>Wenzhouxiangella sp. Genome sequencing and assembly.</title>
        <authorList>
            <person name="Zhang R."/>
        </authorList>
    </citation>
    <scope>NUCLEOTIDE SEQUENCE [LARGE SCALE GENOMIC DNA]</scope>
    <source>
        <strain evidence="1 2">W260</strain>
    </source>
</reference>
<dbReference type="RefSeq" id="WP_150865091.1">
    <property type="nucleotide sequence ID" value="NZ_VYXP01000010.1"/>
</dbReference>
<protein>
    <recommendedName>
        <fullName evidence="3">DUF2746 domain-containing protein</fullName>
    </recommendedName>
</protein>
<accession>A0A5N0T469</accession>
<comment type="caution">
    <text evidence="1">The sequence shown here is derived from an EMBL/GenBank/DDBJ whole genome shotgun (WGS) entry which is preliminary data.</text>
</comment>
<gene>
    <name evidence="1" type="ORF">F3N42_13895</name>
</gene>
<keyword evidence="2" id="KW-1185">Reference proteome</keyword>
<evidence type="ECO:0008006" key="3">
    <source>
        <dbReference type="Google" id="ProtNLM"/>
    </source>
</evidence>
<name>A0A5N0T469_9GAMM</name>